<keyword evidence="2" id="KW-1185">Reference proteome</keyword>
<dbReference type="EnsemblMetazoa" id="XM_030988178">
    <property type="protein sequence ID" value="XP_030844038"/>
    <property type="gene ID" value="LOC115925029"/>
</dbReference>
<dbReference type="Proteomes" id="UP000007110">
    <property type="component" value="Unassembled WGS sequence"/>
</dbReference>
<reference evidence="1" key="2">
    <citation type="submission" date="2021-01" db="UniProtKB">
        <authorList>
            <consortium name="EnsemblMetazoa"/>
        </authorList>
    </citation>
    <scope>IDENTIFICATION</scope>
</reference>
<accession>A0A7M7T051</accession>
<proteinExistence type="predicted"/>
<dbReference type="GeneID" id="115925029"/>
<sequence length="150" mass="16677">MAAFLVIPQEMITVQDVGVNFFAYQTPLDAPVQQDSWESIVQQNVTQERMEQIVCKSATALHVTSVPRIQENALMGLRVMKAGLVSTVKFEVPPFRTLTVIHASQDVPVIDAPVYELNVASVSTDVSKNLSNLKYYASYNITIIFVNTRS</sequence>
<dbReference type="KEGG" id="spu:115925029"/>
<dbReference type="AlphaFoldDB" id="A0A7M7T051"/>
<reference evidence="2" key="1">
    <citation type="submission" date="2015-02" db="EMBL/GenBank/DDBJ databases">
        <title>Genome sequencing for Strongylocentrotus purpuratus.</title>
        <authorList>
            <person name="Murali S."/>
            <person name="Liu Y."/>
            <person name="Vee V."/>
            <person name="English A."/>
            <person name="Wang M."/>
            <person name="Skinner E."/>
            <person name="Han Y."/>
            <person name="Muzny D.M."/>
            <person name="Worley K.C."/>
            <person name="Gibbs R.A."/>
        </authorList>
    </citation>
    <scope>NUCLEOTIDE SEQUENCE</scope>
</reference>
<protein>
    <submittedName>
        <fullName evidence="1">Uncharacterized protein</fullName>
    </submittedName>
</protein>
<evidence type="ECO:0000313" key="2">
    <source>
        <dbReference type="Proteomes" id="UP000007110"/>
    </source>
</evidence>
<dbReference type="RefSeq" id="XP_030844038.1">
    <property type="nucleotide sequence ID" value="XM_030988178.1"/>
</dbReference>
<dbReference type="InParanoid" id="A0A7M7T051"/>
<organism evidence="1 2">
    <name type="scientific">Strongylocentrotus purpuratus</name>
    <name type="common">Purple sea urchin</name>
    <dbReference type="NCBI Taxonomy" id="7668"/>
    <lineage>
        <taxon>Eukaryota</taxon>
        <taxon>Metazoa</taxon>
        <taxon>Echinodermata</taxon>
        <taxon>Eleutherozoa</taxon>
        <taxon>Echinozoa</taxon>
        <taxon>Echinoidea</taxon>
        <taxon>Euechinoidea</taxon>
        <taxon>Echinacea</taxon>
        <taxon>Camarodonta</taxon>
        <taxon>Echinidea</taxon>
        <taxon>Strongylocentrotidae</taxon>
        <taxon>Strongylocentrotus</taxon>
    </lineage>
</organism>
<name>A0A7M7T051_STRPU</name>
<evidence type="ECO:0000313" key="1">
    <source>
        <dbReference type="EnsemblMetazoa" id="XP_030844038"/>
    </source>
</evidence>